<dbReference type="InParanoid" id="C4JRL4"/>
<evidence type="ECO:0000256" key="7">
    <source>
        <dbReference type="SAM" id="Phobius"/>
    </source>
</evidence>
<evidence type="ECO:0000256" key="2">
    <source>
        <dbReference type="ARBA" id="ARBA00022692"/>
    </source>
</evidence>
<organism evidence="9 10">
    <name type="scientific">Uncinocarpus reesii (strain UAMH 1704)</name>
    <dbReference type="NCBI Taxonomy" id="336963"/>
    <lineage>
        <taxon>Eukaryota</taxon>
        <taxon>Fungi</taxon>
        <taxon>Dikarya</taxon>
        <taxon>Ascomycota</taxon>
        <taxon>Pezizomycotina</taxon>
        <taxon>Eurotiomycetes</taxon>
        <taxon>Eurotiomycetidae</taxon>
        <taxon>Onygenales</taxon>
        <taxon>Onygenaceae</taxon>
        <taxon>Uncinocarpus</taxon>
    </lineage>
</organism>
<feature type="region of interest" description="Disordered" evidence="6">
    <location>
        <begin position="149"/>
        <end position="192"/>
    </location>
</feature>
<comment type="similarity">
    <text evidence="5">Belongs to the SAT4 family.</text>
</comment>
<gene>
    <name evidence="9" type="ORF">UREG_05103</name>
</gene>
<comment type="subcellular location">
    <subcellularLocation>
        <location evidence="1">Membrane</location>
        <topology evidence="1">Multi-pass membrane protein</topology>
    </subcellularLocation>
</comment>
<dbReference type="RefSeq" id="XP_002584414.1">
    <property type="nucleotide sequence ID" value="XM_002584368.1"/>
</dbReference>
<dbReference type="eggNOG" id="ENOG502SN0C">
    <property type="taxonomic scope" value="Eukaryota"/>
</dbReference>
<evidence type="ECO:0000259" key="8">
    <source>
        <dbReference type="Pfam" id="PF20684"/>
    </source>
</evidence>
<name>C4JRL4_UNCRE</name>
<dbReference type="Pfam" id="PF20684">
    <property type="entry name" value="Fung_rhodopsin"/>
    <property type="match status" value="1"/>
</dbReference>
<evidence type="ECO:0000256" key="6">
    <source>
        <dbReference type="SAM" id="MobiDB-lite"/>
    </source>
</evidence>
<dbReference type="GeneID" id="8439224"/>
<dbReference type="Proteomes" id="UP000002058">
    <property type="component" value="Unassembled WGS sequence"/>
</dbReference>
<evidence type="ECO:0000256" key="4">
    <source>
        <dbReference type="ARBA" id="ARBA00023136"/>
    </source>
</evidence>
<keyword evidence="3 7" id="KW-1133">Transmembrane helix</keyword>
<dbReference type="PANTHER" id="PTHR33048:SF108">
    <property type="entry name" value="INTEGRAL MEMBRANE PROTEIN"/>
    <property type="match status" value="1"/>
</dbReference>
<protein>
    <recommendedName>
        <fullName evidence="8">Rhodopsin domain-containing protein</fullName>
    </recommendedName>
</protein>
<dbReference type="InterPro" id="IPR052337">
    <property type="entry name" value="SAT4-like"/>
</dbReference>
<reference evidence="10" key="1">
    <citation type="journal article" date="2009" name="Genome Res.">
        <title>Comparative genomic analyses of the human fungal pathogens Coccidioides and their relatives.</title>
        <authorList>
            <person name="Sharpton T.J."/>
            <person name="Stajich J.E."/>
            <person name="Rounsley S.D."/>
            <person name="Gardner M.J."/>
            <person name="Wortman J.R."/>
            <person name="Jordar V.S."/>
            <person name="Maiti R."/>
            <person name="Kodira C.D."/>
            <person name="Neafsey D.E."/>
            <person name="Zeng Q."/>
            <person name="Hung C.-Y."/>
            <person name="McMahan C."/>
            <person name="Muszewska A."/>
            <person name="Grynberg M."/>
            <person name="Mandel M.A."/>
            <person name="Kellner E.M."/>
            <person name="Barker B.M."/>
            <person name="Galgiani J.N."/>
            <person name="Orbach M.J."/>
            <person name="Kirkland T.N."/>
            <person name="Cole G.T."/>
            <person name="Henn M.R."/>
            <person name="Birren B.W."/>
            <person name="Taylor J.W."/>
        </authorList>
    </citation>
    <scope>NUCLEOTIDE SEQUENCE [LARGE SCALE GENOMIC DNA]</scope>
    <source>
        <strain evidence="10">UAMH 1704</strain>
    </source>
</reference>
<dbReference type="AlphaFoldDB" id="C4JRL4"/>
<feature type="domain" description="Rhodopsin" evidence="8">
    <location>
        <begin position="1"/>
        <end position="69"/>
    </location>
</feature>
<dbReference type="HOGENOM" id="CLU_1416143_0_0_1"/>
<dbReference type="OrthoDB" id="5329176at2759"/>
<keyword evidence="4 7" id="KW-0472">Membrane</keyword>
<feature type="transmembrane region" description="Helical" evidence="7">
    <location>
        <begin position="7"/>
        <end position="33"/>
    </location>
</feature>
<accession>C4JRL4</accession>
<dbReference type="VEuPathDB" id="FungiDB:UREG_05103"/>
<evidence type="ECO:0000256" key="5">
    <source>
        <dbReference type="ARBA" id="ARBA00038359"/>
    </source>
</evidence>
<evidence type="ECO:0000256" key="3">
    <source>
        <dbReference type="ARBA" id="ARBA00022989"/>
    </source>
</evidence>
<sequence length="192" mass="21165">MPRKQKIIVVIILSMGAVSTIIGIARLVILSSFWVGGNYFSSTFIFGVIEINVGFWAVSAPALKTLVSRFFPRFWVLASLVKEPAPESPAADTLPAALPAGDGRLRQYAPFEARGRDQALHRGPTSSEEELRRFEHDIDVTRLGRSRWSVETGLHSPSSNQAHEMESLTPHDYKSDVTLPPESSTRDTGADM</sequence>
<evidence type="ECO:0000313" key="9">
    <source>
        <dbReference type="EMBL" id="EEP80261.1"/>
    </source>
</evidence>
<dbReference type="PANTHER" id="PTHR33048">
    <property type="entry name" value="PTH11-LIKE INTEGRAL MEMBRANE PROTEIN (AFU_ORTHOLOGUE AFUA_5G11245)"/>
    <property type="match status" value="1"/>
</dbReference>
<dbReference type="GO" id="GO:0016020">
    <property type="term" value="C:membrane"/>
    <property type="evidence" value="ECO:0007669"/>
    <property type="project" value="UniProtKB-SubCell"/>
</dbReference>
<dbReference type="InterPro" id="IPR049326">
    <property type="entry name" value="Rhodopsin_dom_fungi"/>
</dbReference>
<proteinExistence type="inferred from homology"/>
<evidence type="ECO:0000313" key="10">
    <source>
        <dbReference type="Proteomes" id="UP000002058"/>
    </source>
</evidence>
<feature type="compositionally biased region" description="Basic and acidic residues" evidence="6">
    <location>
        <begin position="163"/>
        <end position="175"/>
    </location>
</feature>
<feature type="transmembrane region" description="Helical" evidence="7">
    <location>
        <begin position="39"/>
        <end position="63"/>
    </location>
</feature>
<keyword evidence="2 7" id="KW-0812">Transmembrane</keyword>
<dbReference type="KEGG" id="ure:UREG_05103"/>
<keyword evidence="10" id="KW-1185">Reference proteome</keyword>
<evidence type="ECO:0000256" key="1">
    <source>
        <dbReference type="ARBA" id="ARBA00004141"/>
    </source>
</evidence>
<dbReference type="EMBL" id="CH476617">
    <property type="protein sequence ID" value="EEP80261.1"/>
    <property type="molecule type" value="Genomic_DNA"/>
</dbReference>